<proteinExistence type="inferred from homology"/>
<evidence type="ECO:0000256" key="9">
    <source>
        <dbReference type="ARBA" id="ARBA00023172"/>
    </source>
</evidence>
<dbReference type="Proteomes" id="UP001057291">
    <property type="component" value="Unassembled WGS sequence"/>
</dbReference>
<comment type="cofactor">
    <cofactor evidence="13">
        <name>Mg(2+)</name>
        <dbReference type="ChEBI" id="CHEBI:18420"/>
    </cofactor>
    <text evidence="13">Binds 1 Mg(2+) ion per subunit.</text>
</comment>
<dbReference type="SUPFAM" id="SSF52980">
    <property type="entry name" value="Restriction endonuclease-like"/>
    <property type="match status" value="1"/>
</dbReference>
<comment type="function">
    <text evidence="13">Endonuclease that resolves Holliday junction intermediates in genetic recombination. Cleaves mobile four-strand junctions by introducing symmetrical nicks in paired strands. Promotes annealing of linear ssDNA with homologous dsDNA. Required for DNA repair, homologous recombination and chromosome segregation.</text>
</comment>
<dbReference type="InterPro" id="IPR011856">
    <property type="entry name" value="tRNA_endonuc-like_dom_sf"/>
</dbReference>
<comment type="similarity">
    <text evidence="11 13">Belongs to the RecU family.</text>
</comment>
<dbReference type="GO" id="GO:0005737">
    <property type="term" value="C:cytoplasm"/>
    <property type="evidence" value="ECO:0007669"/>
    <property type="project" value="UniProtKB-SubCell"/>
</dbReference>
<dbReference type="GO" id="GO:0000287">
    <property type="term" value="F:magnesium ion binding"/>
    <property type="evidence" value="ECO:0007669"/>
    <property type="project" value="UniProtKB-UniRule"/>
</dbReference>
<evidence type="ECO:0000256" key="10">
    <source>
        <dbReference type="ARBA" id="ARBA00023204"/>
    </source>
</evidence>
<name>A0AAV4LIJ1_9BACL</name>
<feature type="site" description="Transition state stabilizer" evidence="13">
    <location>
        <position position="74"/>
    </location>
</feature>
<keyword evidence="9 13" id="KW-0233">DNA recombination</keyword>
<evidence type="ECO:0000256" key="1">
    <source>
        <dbReference type="ARBA" id="ARBA00004496"/>
    </source>
</evidence>
<dbReference type="EMBL" id="BOQE01000001">
    <property type="protein sequence ID" value="GIM47603.1"/>
    <property type="molecule type" value="Genomic_DNA"/>
</dbReference>
<keyword evidence="2 13" id="KW-0963">Cytoplasm</keyword>
<keyword evidence="8 13" id="KW-0460">Magnesium</keyword>
<organism evidence="14 15">
    <name type="scientific">Collibacillus ludicampi</name>
    <dbReference type="NCBI Taxonomy" id="2771369"/>
    <lineage>
        <taxon>Bacteria</taxon>
        <taxon>Bacillati</taxon>
        <taxon>Bacillota</taxon>
        <taxon>Bacilli</taxon>
        <taxon>Bacillales</taxon>
        <taxon>Alicyclobacillaceae</taxon>
        <taxon>Collibacillus</taxon>
    </lineage>
</organism>
<evidence type="ECO:0000256" key="12">
    <source>
        <dbReference type="ARBA" id="ARBA00029523"/>
    </source>
</evidence>
<gene>
    <name evidence="14" type="primary">recU_2</name>
    <name evidence="13" type="synonym">recU</name>
    <name evidence="14" type="ORF">DNHGIG_31520</name>
</gene>
<dbReference type="RefSeq" id="WP_282200563.1">
    <property type="nucleotide sequence ID" value="NZ_BOQE01000001.1"/>
</dbReference>
<comment type="catalytic activity">
    <reaction evidence="13">
        <text>Endonucleolytic cleavage at a junction such as a reciprocal single-stranded crossover between two homologous DNA duplexes (Holliday junction).</text>
        <dbReference type="EC" id="3.1.21.10"/>
    </reaction>
</comment>
<evidence type="ECO:0000313" key="15">
    <source>
        <dbReference type="Proteomes" id="UP001057291"/>
    </source>
</evidence>
<feature type="binding site" evidence="13">
    <location>
        <position position="72"/>
    </location>
    <ligand>
        <name>Mg(2+)</name>
        <dbReference type="ChEBI" id="CHEBI:18420"/>
    </ligand>
</feature>
<feature type="binding site" evidence="13">
    <location>
        <position position="57"/>
    </location>
    <ligand>
        <name>Mg(2+)</name>
        <dbReference type="ChEBI" id="CHEBI:18420"/>
    </ligand>
</feature>
<dbReference type="GO" id="GO:0006310">
    <property type="term" value="P:DNA recombination"/>
    <property type="evidence" value="ECO:0007669"/>
    <property type="project" value="UniProtKB-UniRule"/>
</dbReference>
<keyword evidence="7 13" id="KW-0378">Hydrolase</keyword>
<dbReference type="Pfam" id="PF03838">
    <property type="entry name" value="RecU"/>
    <property type="match status" value="1"/>
</dbReference>
<dbReference type="AlphaFoldDB" id="A0AAV4LIJ1"/>
<dbReference type="GO" id="GO:0008821">
    <property type="term" value="F:crossover junction DNA endonuclease activity"/>
    <property type="evidence" value="ECO:0007669"/>
    <property type="project" value="UniProtKB-EC"/>
</dbReference>
<keyword evidence="6 13" id="KW-0227">DNA damage</keyword>
<evidence type="ECO:0000256" key="5">
    <source>
        <dbReference type="ARBA" id="ARBA00022759"/>
    </source>
</evidence>
<dbReference type="InterPro" id="IPR004612">
    <property type="entry name" value="Resolv_RecU"/>
</dbReference>
<keyword evidence="3 13" id="KW-0540">Nuclease</keyword>
<evidence type="ECO:0000256" key="3">
    <source>
        <dbReference type="ARBA" id="ARBA00022722"/>
    </source>
</evidence>
<dbReference type="CDD" id="cd22354">
    <property type="entry name" value="RecU-like"/>
    <property type="match status" value="1"/>
</dbReference>
<sequence length="176" mass="19831">MTYANRGMGFEALINMSNDIYNRRGLAIITKRPTPMKVLGPAKIKNQHVAVFEKPSTVDYTGVYRGRAIEFEAKSTHSLTSWPLKDIHEHQVDHLRKVDQHGGIAFVLVEFVKQHAVYLLTVKHLLYAWTAAQTGGRKSIPIDEFDRLCLQVRSGRGVPVDYLAAVDQLIMEVESA</sequence>
<dbReference type="GO" id="GO:0003676">
    <property type="term" value="F:nucleic acid binding"/>
    <property type="evidence" value="ECO:0007669"/>
    <property type="project" value="InterPro"/>
</dbReference>
<keyword evidence="10 13" id="KW-0234">DNA repair</keyword>
<dbReference type="Gene3D" id="3.40.1350.10">
    <property type="match status" value="1"/>
</dbReference>
<evidence type="ECO:0000256" key="2">
    <source>
        <dbReference type="ARBA" id="ARBA00022490"/>
    </source>
</evidence>
<comment type="caution">
    <text evidence="14">The sequence shown here is derived from an EMBL/GenBank/DDBJ whole genome shotgun (WGS) entry which is preliminary data.</text>
</comment>
<keyword evidence="15" id="KW-1185">Reference proteome</keyword>
<evidence type="ECO:0000256" key="4">
    <source>
        <dbReference type="ARBA" id="ARBA00022723"/>
    </source>
</evidence>
<accession>A0AAV4LIJ1</accession>
<feature type="binding site" evidence="13">
    <location>
        <position position="91"/>
    </location>
    <ligand>
        <name>Mg(2+)</name>
        <dbReference type="ChEBI" id="CHEBI:18420"/>
    </ligand>
</feature>
<dbReference type="GO" id="GO:0006281">
    <property type="term" value="P:DNA repair"/>
    <property type="evidence" value="ECO:0007669"/>
    <property type="project" value="UniProtKB-UniRule"/>
</dbReference>
<evidence type="ECO:0000313" key="14">
    <source>
        <dbReference type="EMBL" id="GIM47603.1"/>
    </source>
</evidence>
<comment type="subcellular location">
    <subcellularLocation>
        <location evidence="1 13">Cytoplasm</location>
    </subcellularLocation>
</comment>
<evidence type="ECO:0000256" key="7">
    <source>
        <dbReference type="ARBA" id="ARBA00022801"/>
    </source>
</evidence>
<evidence type="ECO:0000256" key="11">
    <source>
        <dbReference type="ARBA" id="ARBA00023447"/>
    </source>
</evidence>
<evidence type="ECO:0000256" key="6">
    <source>
        <dbReference type="ARBA" id="ARBA00022763"/>
    </source>
</evidence>
<dbReference type="PIRSF" id="PIRSF037785">
    <property type="entry name" value="RecU"/>
    <property type="match status" value="1"/>
</dbReference>
<dbReference type="InterPro" id="IPR011335">
    <property type="entry name" value="Restrct_endonuc-II-like"/>
</dbReference>
<dbReference type="EC" id="3.1.21.10" evidence="13"/>
<keyword evidence="5 13" id="KW-0255">Endonuclease</keyword>
<reference evidence="14" key="1">
    <citation type="journal article" date="2023" name="Int. J. Syst. Evol. Microbiol.">
        <title>Collibacillus ludicampi gen. nov., sp. nov., a new soil bacterium of the family Alicyclobacillaceae.</title>
        <authorList>
            <person name="Jojima T."/>
            <person name="Ioku Y."/>
            <person name="Fukuta Y."/>
            <person name="Shirasaka N."/>
            <person name="Matsumura Y."/>
            <person name="Mori M."/>
        </authorList>
    </citation>
    <scope>NUCLEOTIDE SEQUENCE</scope>
    <source>
        <strain evidence="14">TP075</strain>
    </source>
</reference>
<feature type="binding site" evidence="13">
    <location>
        <position position="59"/>
    </location>
    <ligand>
        <name>Mg(2+)</name>
        <dbReference type="ChEBI" id="CHEBI:18420"/>
    </ligand>
</feature>
<dbReference type="HAMAP" id="MF_00130">
    <property type="entry name" value="RecU"/>
    <property type="match status" value="1"/>
</dbReference>
<evidence type="ECO:0000256" key="8">
    <source>
        <dbReference type="ARBA" id="ARBA00022842"/>
    </source>
</evidence>
<dbReference type="GO" id="GO:0007059">
    <property type="term" value="P:chromosome segregation"/>
    <property type="evidence" value="ECO:0007669"/>
    <property type="project" value="UniProtKB-UniRule"/>
</dbReference>
<evidence type="ECO:0000256" key="13">
    <source>
        <dbReference type="HAMAP-Rule" id="MF_00130"/>
    </source>
</evidence>
<keyword evidence="4 13" id="KW-0479">Metal-binding</keyword>
<protein>
    <recommendedName>
        <fullName evidence="12 13">Holliday junction resolvase RecU</fullName>
        <ecNumber evidence="13">3.1.21.10</ecNumber>
    </recommendedName>
    <alternativeName>
        <fullName evidence="13">Recombination protein U homolog</fullName>
    </alternativeName>
</protein>